<sequence length="86" mass="9515">MFDEVLNFCSASASKNQSLQQVTFMLHPNDQETIKEFNKELSARKIRSPTQSGPGAQARHRSQAEAPSDLRPGFLWSSEDTDSGSS</sequence>
<feature type="region of interest" description="Disordered" evidence="1">
    <location>
        <begin position="42"/>
        <end position="86"/>
    </location>
</feature>
<gene>
    <name evidence="2" type="ORF">RIMI_LOCUS14072393</name>
</gene>
<dbReference type="Proteomes" id="UP001176940">
    <property type="component" value="Unassembled WGS sequence"/>
</dbReference>
<proteinExistence type="predicted"/>
<reference evidence="2" key="1">
    <citation type="submission" date="2023-07" db="EMBL/GenBank/DDBJ databases">
        <authorList>
            <person name="Stuckert A."/>
        </authorList>
    </citation>
    <scope>NUCLEOTIDE SEQUENCE</scope>
</reference>
<dbReference type="EMBL" id="CAUEEQ010035750">
    <property type="protein sequence ID" value="CAJ0952840.1"/>
    <property type="molecule type" value="Genomic_DNA"/>
</dbReference>
<protein>
    <submittedName>
        <fullName evidence="2">Uncharacterized protein</fullName>
    </submittedName>
</protein>
<evidence type="ECO:0000313" key="3">
    <source>
        <dbReference type="Proteomes" id="UP001176940"/>
    </source>
</evidence>
<name>A0ABN9M3F5_9NEOB</name>
<evidence type="ECO:0000256" key="1">
    <source>
        <dbReference type="SAM" id="MobiDB-lite"/>
    </source>
</evidence>
<comment type="caution">
    <text evidence="2">The sequence shown here is derived from an EMBL/GenBank/DDBJ whole genome shotgun (WGS) entry which is preliminary data.</text>
</comment>
<organism evidence="2 3">
    <name type="scientific">Ranitomeya imitator</name>
    <name type="common">mimic poison frog</name>
    <dbReference type="NCBI Taxonomy" id="111125"/>
    <lineage>
        <taxon>Eukaryota</taxon>
        <taxon>Metazoa</taxon>
        <taxon>Chordata</taxon>
        <taxon>Craniata</taxon>
        <taxon>Vertebrata</taxon>
        <taxon>Euteleostomi</taxon>
        <taxon>Amphibia</taxon>
        <taxon>Batrachia</taxon>
        <taxon>Anura</taxon>
        <taxon>Neobatrachia</taxon>
        <taxon>Hyloidea</taxon>
        <taxon>Dendrobatidae</taxon>
        <taxon>Dendrobatinae</taxon>
        <taxon>Ranitomeya</taxon>
    </lineage>
</organism>
<accession>A0ABN9M3F5</accession>
<evidence type="ECO:0000313" key="2">
    <source>
        <dbReference type="EMBL" id="CAJ0952840.1"/>
    </source>
</evidence>
<keyword evidence="3" id="KW-1185">Reference proteome</keyword>